<dbReference type="SMART" id="SM00448">
    <property type="entry name" value="REC"/>
    <property type="match status" value="1"/>
</dbReference>
<dbReference type="PANTHER" id="PTHR43228:SF1">
    <property type="entry name" value="TWO-COMPONENT RESPONSE REGULATOR ARR22"/>
    <property type="match status" value="1"/>
</dbReference>
<dbReference type="EMBL" id="CP029347">
    <property type="protein sequence ID" value="AWL12177.1"/>
    <property type="molecule type" value="Genomic_DNA"/>
</dbReference>
<evidence type="ECO:0000313" key="4">
    <source>
        <dbReference type="EMBL" id="AWL12177.1"/>
    </source>
</evidence>
<dbReference type="KEGG" id="salh:HMF8227_01704"/>
<dbReference type="Pfam" id="PF00072">
    <property type="entry name" value="Response_reg"/>
    <property type="match status" value="1"/>
</dbReference>
<dbReference type="OrthoDB" id="9802426at2"/>
<evidence type="ECO:0000256" key="2">
    <source>
        <dbReference type="SAM" id="MobiDB-lite"/>
    </source>
</evidence>
<proteinExistence type="predicted"/>
<organism evidence="4 5">
    <name type="scientific">Saliniradius amylolyticus</name>
    <dbReference type="NCBI Taxonomy" id="2183582"/>
    <lineage>
        <taxon>Bacteria</taxon>
        <taxon>Pseudomonadati</taxon>
        <taxon>Pseudomonadota</taxon>
        <taxon>Gammaproteobacteria</taxon>
        <taxon>Alteromonadales</taxon>
        <taxon>Alteromonadaceae</taxon>
        <taxon>Saliniradius</taxon>
    </lineage>
</organism>
<feature type="compositionally biased region" description="Basic and acidic residues" evidence="2">
    <location>
        <begin position="259"/>
        <end position="281"/>
    </location>
</feature>
<dbReference type="EC" id="2.7.13.3" evidence="4"/>
<protein>
    <submittedName>
        <fullName evidence="4">Histidine kinase</fullName>
        <ecNumber evidence="4">2.7.13.3</ecNumber>
    </submittedName>
</protein>
<dbReference type="Proteomes" id="UP000245728">
    <property type="component" value="Chromosome"/>
</dbReference>
<dbReference type="CDD" id="cd17546">
    <property type="entry name" value="REC_hyHK_CKI1_RcsC-like"/>
    <property type="match status" value="1"/>
</dbReference>
<keyword evidence="1" id="KW-0597">Phosphoprotein</keyword>
<keyword evidence="4" id="KW-0808">Transferase</keyword>
<feature type="modified residue" description="4-aspartylphosphate" evidence="1">
    <location>
        <position position="378"/>
    </location>
</feature>
<feature type="domain" description="Response regulatory" evidence="3">
    <location>
        <begin position="329"/>
        <end position="446"/>
    </location>
</feature>
<accession>A0A2S2E5C4</accession>
<name>A0A2S2E5C4_9ALTE</name>
<feature type="compositionally biased region" description="Polar residues" evidence="2">
    <location>
        <begin position="282"/>
        <end position="292"/>
    </location>
</feature>
<dbReference type="InterPro" id="IPR001789">
    <property type="entry name" value="Sig_transdc_resp-reg_receiver"/>
</dbReference>
<dbReference type="RefSeq" id="WP_109339774.1">
    <property type="nucleotide sequence ID" value="NZ_CP029347.1"/>
</dbReference>
<dbReference type="InterPro" id="IPR011006">
    <property type="entry name" value="CheY-like_superfamily"/>
</dbReference>
<feature type="region of interest" description="Disordered" evidence="2">
    <location>
        <begin position="242"/>
        <end position="327"/>
    </location>
</feature>
<dbReference type="PANTHER" id="PTHR43228">
    <property type="entry name" value="TWO-COMPONENT RESPONSE REGULATOR"/>
    <property type="match status" value="1"/>
</dbReference>
<dbReference type="GO" id="GO:0000160">
    <property type="term" value="P:phosphorelay signal transduction system"/>
    <property type="evidence" value="ECO:0007669"/>
    <property type="project" value="InterPro"/>
</dbReference>
<dbReference type="PROSITE" id="PS50110">
    <property type="entry name" value="RESPONSE_REGULATORY"/>
    <property type="match status" value="1"/>
</dbReference>
<dbReference type="AlphaFoldDB" id="A0A2S2E5C4"/>
<keyword evidence="5" id="KW-1185">Reference proteome</keyword>
<reference evidence="4 5" key="1">
    <citation type="submission" date="2018-05" db="EMBL/GenBank/DDBJ databases">
        <title>Salinimonas sp. HMF8227 Genome sequencing and assembly.</title>
        <authorList>
            <person name="Kang H."/>
            <person name="Kang J."/>
            <person name="Cha I."/>
            <person name="Kim H."/>
            <person name="Joh K."/>
        </authorList>
    </citation>
    <scope>NUCLEOTIDE SEQUENCE [LARGE SCALE GENOMIC DNA]</scope>
    <source>
        <strain evidence="4 5">HMF8227</strain>
    </source>
</reference>
<sequence length="451" mass="51469">MQRRHEVNDVQVLLHTNNTDDDKLLINTLSQSKLIFEVTNSDADILKHLTCDRPKVLLVSNEEIEQSLSLYFRSLAHCDDQQLVDHALVLCCSRQQERQAHELFMQGIINDYLITRPTYEVLRPVEVVYHLLHELGIYAYPDNDRFIEQACVAVNQEDDEIVHGIERKYRFYRHHRDQLQQLNRLLIDCQQKLRQQSSLSESLSEINLVISRFKQLPLPAMLVLHSSILNLLTLLMRPFVKNSDHEPSRRTSQKPATSSKDKEVATDKTDDVDNDSSKADSQESTSDAMNNGSEKREARKPKQITTLQNKSDNDDSTTQLAPASSGKQRVLLVEDDTMSAMVSQKLLESMGFSVDWTSLGRRAISLLKERSYSLILMDIYLPDTDGLLVVDQLGHMQCINSDTPVSILTSKKHRSLVTRAMQAGANEYILKPLTKDAVRFLCQQHQISLAC</sequence>
<dbReference type="GO" id="GO:0004673">
    <property type="term" value="F:protein histidine kinase activity"/>
    <property type="evidence" value="ECO:0007669"/>
    <property type="project" value="UniProtKB-EC"/>
</dbReference>
<dbReference type="InterPro" id="IPR052048">
    <property type="entry name" value="ST_Response_Regulator"/>
</dbReference>
<dbReference type="Gene3D" id="3.40.50.2300">
    <property type="match status" value="1"/>
</dbReference>
<evidence type="ECO:0000256" key="1">
    <source>
        <dbReference type="PROSITE-ProRule" id="PRU00169"/>
    </source>
</evidence>
<evidence type="ECO:0000313" key="5">
    <source>
        <dbReference type="Proteomes" id="UP000245728"/>
    </source>
</evidence>
<feature type="compositionally biased region" description="Polar residues" evidence="2">
    <location>
        <begin position="303"/>
        <end position="327"/>
    </location>
</feature>
<dbReference type="SUPFAM" id="SSF52172">
    <property type="entry name" value="CheY-like"/>
    <property type="match status" value="1"/>
</dbReference>
<evidence type="ECO:0000259" key="3">
    <source>
        <dbReference type="PROSITE" id="PS50110"/>
    </source>
</evidence>
<gene>
    <name evidence="4" type="ORF">HMF8227_01704</name>
</gene>
<keyword evidence="4" id="KW-0418">Kinase</keyword>